<dbReference type="PANTHER" id="PTHR43191">
    <property type="entry name" value="RRNA METHYLTRANSFERASE 3"/>
    <property type="match status" value="1"/>
</dbReference>
<evidence type="ECO:0000256" key="2">
    <source>
        <dbReference type="SAM" id="MobiDB-lite"/>
    </source>
</evidence>
<dbReference type="SUPFAM" id="SSF55315">
    <property type="entry name" value="L30e-like"/>
    <property type="match status" value="1"/>
</dbReference>
<dbReference type="Gene3D" id="3.40.1280.10">
    <property type="match status" value="1"/>
</dbReference>
<accession>A0ABM1SSX3</accession>
<feature type="domain" description="MRM3-like substrate binding" evidence="3">
    <location>
        <begin position="140"/>
        <end position="217"/>
    </location>
</feature>
<keyword evidence="4" id="KW-1185">Reference proteome</keyword>
<proteinExistence type="inferred from homology"/>
<dbReference type="GeneID" id="106463501"/>
<dbReference type="InterPro" id="IPR053888">
    <property type="entry name" value="MRM3-like_sub_bind"/>
</dbReference>
<sequence>MSLYVRNIGTNMLCYGCQFFIPNRGIPLEAKIFIRFYRKGLRRKPIRVSSRENQDESPVAGSVNATSSLFLPPKQRKNINNGINVNLKNNVDRSGFNYSRNILSEEMNSKRHVKKAELADVPQYEKLQNNDPRFTTVMTLLKSRKKREKKERILLEGRRLISDAISADIHPESIFFSQEQNLREIPLNEVVNVQLFKVSYKQLSLWSDLTTSPGVMGCVDLWEPKVLRSACGAHFRVPILNNIYWEVLQNYFSEDAIIYLADNCNEHKIIPQAEKNKPQELENENIEKFVVVNDEGKQLKVDPSYKCQEVLEAYRNVSLPIQSYSDTLFSNCETVLIIGGETEGLSLKAFKLACERGGRKLVIPIENGVDSLNSSVAAAILLFEIKRQLALDQTREKQSI</sequence>
<comment type="similarity">
    <text evidence="1">Belongs to the class IV-like SAM-binding methyltransferase superfamily. RNA methyltransferase TrmH family.</text>
</comment>
<dbReference type="PANTHER" id="PTHR43191:SF2">
    <property type="entry name" value="RRNA METHYLTRANSFERASE 3, MITOCHONDRIAL"/>
    <property type="match status" value="1"/>
</dbReference>
<dbReference type="Gene3D" id="3.30.1330.30">
    <property type="match status" value="1"/>
</dbReference>
<name>A0ABM1SSX3_LIMPO</name>
<reference evidence="5" key="1">
    <citation type="submission" date="2025-08" db="UniProtKB">
        <authorList>
            <consortium name="RefSeq"/>
        </authorList>
    </citation>
    <scope>IDENTIFICATION</scope>
    <source>
        <tissue evidence="5">Muscle</tissue>
    </source>
</reference>
<dbReference type="InterPro" id="IPR029064">
    <property type="entry name" value="Ribosomal_eL30-like_sf"/>
</dbReference>
<organism evidence="4 5">
    <name type="scientific">Limulus polyphemus</name>
    <name type="common">Atlantic horseshoe crab</name>
    <dbReference type="NCBI Taxonomy" id="6850"/>
    <lineage>
        <taxon>Eukaryota</taxon>
        <taxon>Metazoa</taxon>
        <taxon>Ecdysozoa</taxon>
        <taxon>Arthropoda</taxon>
        <taxon>Chelicerata</taxon>
        <taxon>Merostomata</taxon>
        <taxon>Xiphosura</taxon>
        <taxon>Limulidae</taxon>
        <taxon>Limulus</taxon>
    </lineage>
</organism>
<feature type="region of interest" description="Disordered" evidence="2">
    <location>
        <begin position="47"/>
        <end position="73"/>
    </location>
</feature>
<dbReference type="InterPro" id="IPR029026">
    <property type="entry name" value="tRNA_m1G_MTases_N"/>
</dbReference>
<dbReference type="InterPro" id="IPR051259">
    <property type="entry name" value="rRNA_Methyltransferase"/>
</dbReference>
<dbReference type="Pfam" id="PF22435">
    <property type="entry name" value="MRM3-like_sub_bind"/>
    <property type="match status" value="1"/>
</dbReference>
<evidence type="ECO:0000256" key="1">
    <source>
        <dbReference type="ARBA" id="ARBA00007228"/>
    </source>
</evidence>
<evidence type="ECO:0000313" key="4">
    <source>
        <dbReference type="Proteomes" id="UP000694941"/>
    </source>
</evidence>
<dbReference type="Proteomes" id="UP000694941">
    <property type="component" value="Unplaced"/>
</dbReference>
<gene>
    <name evidence="5" type="primary">LOC106463501</name>
</gene>
<dbReference type="SUPFAM" id="SSF75217">
    <property type="entry name" value="alpha/beta knot"/>
    <property type="match status" value="1"/>
</dbReference>
<dbReference type="InterPro" id="IPR029028">
    <property type="entry name" value="Alpha/beta_knot_MTases"/>
</dbReference>
<dbReference type="RefSeq" id="XP_022246729.1">
    <property type="nucleotide sequence ID" value="XM_022391021.1"/>
</dbReference>
<evidence type="ECO:0000259" key="3">
    <source>
        <dbReference type="Pfam" id="PF22435"/>
    </source>
</evidence>
<evidence type="ECO:0000313" key="5">
    <source>
        <dbReference type="RefSeq" id="XP_022246729.1"/>
    </source>
</evidence>
<protein>
    <submittedName>
        <fullName evidence="5">rRNA methyltransferase 3, mitochondrial-like isoform X2</fullName>
    </submittedName>
</protein>